<dbReference type="InterPro" id="IPR037198">
    <property type="entry name" value="MutL_C_sf"/>
</dbReference>
<sequence>MAAKPCDGAEEDTERTTQMLVLVDQHAADERCRIESLLAELCQPATPVESACRSGMGLTSLIKTHPFERSITFLVSARELDLFRIHAAFFAKWGILYDLTSSSPQPPRNGPDITRSEHRLVVRSLPPSIAERCKIDPKHLIELLRTEVWQRADWALRQRTTQLTTTGSDNRTYGVTDTDNDTVDDKGEDTSNSGTGTNSWLHHLADCPLGLIDLLNSRACRSAIMFNDVLSVADCRALLQRLARCAFPFQCAHGRPSLVPLLELDRNSRRRPFATWMKRLANLKNSSSDSPTTSTKKTNGLSPSKSKKASLAAAKNNPYLEPGHRRRPSAASSGNGQSSFATSVPPNRGSYGSLINDGGGRNAPTASNRSNAPTVATNLGTVHSDAGHSKALTATTAGGALSSVDGAGNSTFSSPSQSERSLTTTLTTIQSTVPTNLLGNGQSPGISATPQSSQMHAHHQAQQSSAPVQFSHQYPISPPASALPGHLQAPQPNPTTYTTATANNILTDNASILTLASSSKRRRRHSLDTDASVRALAPSSVWGGSRESLPLSVLSGNAEYTGPPTTAAGMYQGQSQSRPSIGGLASAERASVYSSSGVAAPALSSERSSYYAAKQTVDGGSLRHGVESGGGGGGSIRSGLLGHGRNDSITNSIGGGGALAGPSSPLASPSIGIAGISGAASQGRQLSRRSGEWKEAREDLSDAEEGEETEHENGNGNENEDGIQSARPKEARGETDTSGGWAGGVRGDTIDVRRNWDKLRAPDGYGRIWIWIWPGRKRGCNGQPARSRPPVSDLPFRLAVDAAGPHLFARVAGASEDGPAGQRPPPAASPALAPQPGGPHRARRENSAFVVELADSAIAAPRLPPGRAQPLPSARPATPASSPAGALRPGLRDGVRSGVTERASPAVGGRCGRLVAGLDPRCPFWAVLSRARRRRSSGHRQARRLLRGGNGPAMGERFALQRDRCGGPEGIYALFSGTTARAHTEGGGPKRGSADLETEGNGDGAVSVHSQLGSWLGSVALRSVSSSRVVIVHREPFGAARVRPPPAVRPLLGAEPVEQHVD</sequence>
<feature type="compositionally biased region" description="Basic and acidic residues" evidence="1">
    <location>
        <begin position="689"/>
        <end position="700"/>
    </location>
</feature>
<comment type="caution">
    <text evidence="2">The sequence shown here is derived from an EMBL/GenBank/DDBJ whole genome shotgun (WGS) entry which is preliminary data.</text>
</comment>
<feature type="compositionally biased region" description="Polar residues" evidence="1">
    <location>
        <begin position="364"/>
        <end position="381"/>
    </location>
</feature>
<reference evidence="2 3" key="1">
    <citation type="submission" date="2017-03" db="EMBL/GenBank/DDBJ databases">
        <title>Genomes of endolithic fungi from Antarctica.</title>
        <authorList>
            <person name="Coleine C."/>
            <person name="Masonjones S."/>
            <person name="Stajich J.E."/>
        </authorList>
    </citation>
    <scope>NUCLEOTIDE SEQUENCE [LARGE SCALE GENOMIC DNA]</scope>
    <source>
        <strain evidence="2 3">CCFEE 5187</strain>
    </source>
</reference>
<dbReference type="PANTHER" id="PTHR10073">
    <property type="entry name" value="DNA MISMATCH REPAIR PROTEIN MLH, PMS, MUTL"/>
    <property type="match status" value="1"/>
</dbReference>
<feature type="region of interest" description="Disordered" evidence="1">
    <location>
        <begin position="814"/>
        <end position="845"/>
    </location>
</feature>
<evidence type="ECO:0000313" key="3">
    <source>
        <dbReference type="Proteomes" id="UP000308768"/>
    </source>
</evidence>
<dbReference type="OrthoDB" id="5377012at2759"/>
<feature type="compositionally biased region" description="Polar residues" evidence="1">
    <location>
        <begin position="433"/>
        <end position="450"/>
    </location>
</feature>
<evidence type="ECO:0000313" key="2">
    <source>
        <dbReference type="EMBL" id="TKA78302.1"/>
    </source>
</evidence>
<dbReference type="Proteomes" id="UP000308768">
    <property type="component" value="Unassembled WGS sequence"/>
</dbReference>
<organism evidence="2 3">
    <name type="scientific">Cryomyces minteri</name>
    <dbReference type="NCBI Taxonomy" id="331657"/>
    <lineage>
        <taxon>Eukaryota</taxon>
        <taxon>Fungi</taxon>
        <taxon>Dikarya</taxon>
        <taxon>Ascomycota</taxon>
        <taxon>Pezizomycotina</taxon>
        <taxon>Dothideomycetes</taxon>
        <taxon>Dothideomycetes incertae sedis</taxon>
        <taxon>Cryomyces</taxon>
    </lineage>
</organism>
<dbReference type="InterPro" id="IPR042120">
    <property type="entry name" value="MutL_C_dimsub"/>
</dbReference>
<dbReference type="SUPFAM" id="SSF118116">
    <property type="entry name" value="DNA mismatch repair protein MutL"/>
    <property type="match status" value="1"/>
</dbReference>
<feature type="region of interest" description="Disordered" evidence="1">
    <location>
        <begin position="678"/>
        <end position="748"/>
    </location>
</feature>
<feature type="region of interest" description="Disordered" evidence="1">
    <location>
        <begin position="981"/>
        <end position="1004"/>
    </location>
</feature>
<feature type="compositionally biased region" description="Low complexity" evidence="1">
    <location>
        <begin position="829"/>
        <end position="839"/>
    </location>
</feature>
<dbReference type="InterPro" id="IPR038973">
    <property type="entry name" value="MutL/Mlh/Pms-like"/>
</dbReference>
<feature type="compositionally biased region" description="Gly residues" evidence="1">
    <location>
        <begin position="627"/>
        <end position="636"/>
    </location>
</feature>
<evidence type="ECO:0000256" key="1">
    <source>
        <dbReference type="SAM" id="MobiDB-lite"/>
    </source>
</evidence>
<dbReference type="STRING" id="331657.A0A4U0XLX8"/>
<feature type="compositionally biased region" description="Acidic residues" evidence="1">
    <location>
        <begin position="701"/>
        <end position="710"/>
    </location>
</feature>
<feature type="compositionally biased region" description="Low complexity" evidence="1">
    <location>
        <begin position="488"/>
        <end position="499"/>
    </location>
</feature>
<feature type="compositionally biased region" description="Polar residues" evidence="1">
    <location>
        <begin position="330"/>
        <end position="345"/>
    </location>
</feature>
<accession>A0A4U0XLX8</accession>
<proteinExistence type="predicted"/>
<feature type="region of interest" description="Disordered" evidence="1">
    <location>
        <begin position="860"/>
        <end position="906"/>
    </location>
</feature>
<feature type="region of interest" description="Disordered" evidence="1">
    <location>
        <begin position="936"/>
        <end position="955"/>
    </location>
</feature>
<name>A0A4U0XLX8_9PEZI</name>
<dbReference type="GO" id="GO:0140664">
    <property type="term" value="F:ATP-dependent DNA damage sensor activity"/>
    <property type="evidence" value="ECO:0007669"/>
    <property type="project" value="InterPro"/>
</dbReference>
<feature type="region of interest" description="Disordered" evidence="1">
    <location>
        <begin position="433"/>
        <end position="499"/>
    </location>
</feature>
<feature type="compositionally biased region" description="Low complexity" evidence="1">
    <location>
        <begin position="451"/>
        <end position="466"/>
    </location>
</feature>
<feature type="region of interest" description="Disordered" evidence="1">
    <location>
        <begin position="165"/>
        <end position="194"/>
    </location>
</feature>
<dbReference type="GO" id="GO:0016887">
    <property type="term" value="F:ATP hydrolysis activity"/>
    <property type="evidence" value="ECO:0007669"/>
    <property type="project" value="InterPro"/>
</dbReference>
<protein>
    <recommendedName>
        <fullName evidence="4">MutL C-terminal dimerisation domain-containing protein</fullName>
    </recommendedName>
</protein>
<keyword evidence="3" id="KW-1185">Reference proteome</keyword>
<dbReference type="Gene3D" id="3.30.1540.20">
    <property type="entry name" value="MutL, C-terminal domain, dimerisation subdomain"/>
    <property type="match status" value="1"/>
</dbReference>
<feature type="compositionally biased region" description="Low complexity" evidence="1">
    <location>
        <begin position="284"/>
        <end position="318"/>
    </location>
</feature>
<feature type="region of interest" description="Disordered" evidence="1">
    <location>
        <begin position="284"/>
        <end position="382"/>
    </location>
</feature>
<feature type="region of interest" description="Disordered" evidence="1">
    <location>
        <begin position="620"/>
        <end position="643"/>
    </location>
</feature>
<dbReference type="AlphaFoldDB" id="A0A4U0XLX8"/>
<dbReference type="PANTHER" id="PTHR10073:SF47">
    <property type="entry name" value="DNA MISMATCH REPAIR PROTEIN MLH3"/>
    <property type="match status" value="1"/>
</dbReference>
<dbReference type="EMBL" id="NAJN01000148">
    <property type="protein sequence ID" value="TKA78302.1"/>
    <property type="molecule type" value="Genomic_DNA"/>
</dbReference>
<dbReference type="GO" id="GO:0032300">
    <property type="term" value="C:mismatch repair complex"/>
    <property type="evidence" value="ECO:0007669"/>
    <property type="project" value="InterPro"/>
</dbReference>
<feature type="region of interest" description="Disordered" evidence="1">
    <location>
        <begin position="564"/>
        <end position="583"/>
    </location>
</feature>
<evidence type="ECO:0008006" key="4">
    <source>
        <dbReference type="Google" id="ProtNLM"/>
    </source>
</evidence>
<feature type="compositionally biased region" description="Basic residues" evidence="1">
    <location>
        <begin position="936"/>
        <end position="946"/>
    </location>
</feature>
<dbReference type="GO" id="GO:0006298">
    <property type="term" value="P:mismatch repair"/>
    <property type="evidence" value="ECO:0007669"/>
    <property type="project" value="InterPro"/>
</dbReference>
<feature type="compositionally biased region" description="Low complexity" evidence="1">
    <location>
        <begin position="870"/>
        <end position="886"/>
    </location>
</feature>
<gene>
    <name evidence="2" type="ORF">B0A49_02058</name>
</gene>
<feature type="compositionally biased region" description="Low complexity" evidence="1">
    <location>
        <begin position="165"/>
        <end position="177"/>
    </location>
</feature>